<accession>A0ABV2EEU4</accession>
<evidence type="ECO:0000313" key="10">
    <source>
        <dbReference type="EMBL" id="MET3525548.1"/>
    </source>
</evidence>
<keyword evidence="4" id="KW-0479">Metal-binding</keyword>
<evidence type="ECO:0000256" key="2">
    <source>
        <dbReference type="ARBA" id="ARBA00022630"/>
    </source>
</evidence>
<dbReference type="EMBL" id="JBEPLU010000001">
    <property type="protein sequence ID" value="MET3525548.1"/>
    <property type="molecule type" value="Genomic_DNA"/>
</dbReference>
<dbReference type="InterPro" id="IPR050446">
    <property type="entry name" value="FAD-oxidoreductase/Apoptosis"/>
</dbReference>
<dbReference type="Gene3D" id="3.50.50.60">
    <property type="entry name" value="FAD/NAD(P)-binding domain"/>
    <property type="match status" value="2"/>
</dbReference>
<dbReference type="InterPro" id="IPR023753">
    <property type="entry name" value="FAD/NAD-binding_dom"/>
</dbReference>
<keyword evidence="2" id="KW-0285">Flavoprotein</keyword>
<keyword evidence="3" id="KW-0001">2Fe-2S</keyword>
<evidence type="ECO:0000259" key="9">
    <source>
        <dbReference type="PROSITE" id="PS51296"/>
    </source>
</evidence>
<dbReference type="Pfam" id="PF07992">
    <property type="entry name" value="Pyr_redox_2"/>
    <property type="match status" value="1"/>
</dbReference>
<keyword evidence="8" id="KW-0411">Iron-sulfur</keyword>
<evidence type="ECO:0000256" key="5">
    <source>
        <dbReference type="ARBA" id="ARBA00022827"/>
    </source>
</evidence>
<dbReference type="RefSeq" id="WP_331928841.1">
    <property type="nucleotide sequence ID" value="NZ_JBEPLU010000001.1"/>
</dbReference>
<keyword evidence="6" id="KW-0560">Oxidoreductase</keyword>
<keyword evidence="5" id="KW-0274">FAD</keyword>
<name>A0ABV2EEU4_9CAUL</name>
<dbReference type="SUPFAM" id="SSF51905">
    <property type="entry name" value="FAD/NAD(P)-binding domain"/>
    <property type="match status" value="2"/>
</dbReference>
<protein>
    <submittedName>
        <fullName evidence="10">NADPH-dependent 2,4-dienoyl-CoA reductase/sulfur reductase-like enzyme/nitrite reductase/ring-hydroxylating ferredoxin subunit</fullName>
    </submittedName>
</protein>
<evidence type="ECO:0000313" key="11">
    <source>
        <dbReference type="Proteomes" id="UP001549110"/>
    </source>
</evidence>
<dbReference type="SUPFAM" id="SSF55424">
    <property type="entry name" value="FAD/NAD-linked reductases, dimerisation (C-terminal) domain"/>
    <property type="match status" value="1"/>
</dbReference>
<dbReference type="InterPro" id="IPR036188">
    <property type="entry name" value="FAD/NAD-bd_sf"/>
</dbReference>
<comment type="caution">
    <text evidence="10">The sequence shown here is derived from an EMBL/GenBank/DDBJ whole genome shotgun (WGS) entry which is preliminary data.</text>
</comment>
<dbReference type="PRINTS" id="PR00368">
    <property type="entry name" value="FADPNR"/>
</dbReference>
<dbReference type="Gene3D" id="3.30.390.30">
    <property type="match status" value="1"/>
</dbReference>
<dbReference type="InterPro" id="IPR036922">
    <property type="entry name" value="Rieske_2Fe-2S_sf"/>
</dbReference>
<dbReference type="PRINTS" id="PR00411">
    <property type="entry name" value="PNDRDTASEI"/>
</dbReference>
<evidence type="ECO:0000256" key="3">
    <source>
        <dbReference type="ARBA" id="ARBA00022714"/>
    </source>
</evidence>
<proteinExistence type="predicted"/>
<organism evidence="10 11">
    <name type="scientific">Phenylobacterium koreense</name>
    <dbReference type="NCBI Taxonomy" id="266125"/>
    <lineage>
        <taxon>Bacteria</taxon>
        <taxon>Pseudomonadati</taxon>
        <taxon>Pseudomonadota</taxon>
        <taxon>Alphaproteobacteria</taxon>
        <taxon>Caulobacterales</taxon>
        <taxon>Caulobacteraceae</taxon>
        <taxon>Phenylobacterium</taxon>
    </lineage>
</organism>
<sequence length="503" mass="53567">MTDTFSQGPDLAMGVPSGDIPEGGMLAGHVGDRAVLLARTSGGLYAVGAECTHYHGPLAEGLIVGDTVRCPWHHARFCLKTGEALGAPAIDPIACWTVEERDGQVRVTSQAAETPRPSPREAAQKRVVIIGGGAAGFAAAERLRRDGFAGDIIMLSADSDPPYDRPNCSKDYLAGKAPQEWMPLRDAGFYAQNRIDLRLGAQVERFDPAARTVLVKGGETLAYDTLILATGAEPQRPPIPGLDGPDVYLLRTLKDADTIIAAAERAKGAAVIGASFIGLEVAASLRQRGLEVHVVAPESVPLEKVMGGELGAWVKGVHEAEGVVFHLGRKVLGYAGGQVTMDQGEPIRADFVVVGAGVRPRVALAEAAGLKVDNGVVVDDRLRTSADGVYAVGDIARYPDPVSGDLVRIEHWVHAERQGQHVARLILGEDAPFDDPPFFWSHHYDKGVNYSGHAEGFDPPEIDGSLAREDAIVRFRRGGKLLAVATVNRDLDSLKAEEAFEKG</sequence>
<dbReference type="InterPro" id="IPR016156">
    <property type="entry name" value="FAD/NAD-linked_Rdtase_dimer_sf"/>
</dbReference>
<gene>
    <name evidence="10" type="ORF">ABID41_000643</name>
</gene>
<feature type="domain" description="Rieske" evidence="9">
    <location>
        <begin position="12"/>
        <end position="107"/>
    </location>
</feature>
<comment type="cofactor">
    <cofactor evidence="1">
        <name>FAD</name>
        <dbReference type="ChEBI" id="CHEBI:57692"/>
    </cofactor>
</comment>
<dbReference type="PANTHER" id="PTHR43557">
    <property type="entry name" value="APOPTOSIS-INDUCING FACTOR 1"/>
    <property type="match status" value="1"/>
</dbReference>
<keyword evidence="11" id="KW-1185">Reference proteome</keyword>
<evidence type="ECO:0000256" key="8">
    <source>
        <dbReference type="ARBA" id="ARBA00023014"/>
    </source>
</evidence>
<dbReference type="Pfam" id="PF00355">
    <property type="entry name" value="Rieske"/>
    <property type="match status" value="1"/>
</dbReference>
<dbReference type="InterPro" id="IPR017941">
    <property type="entry name" value="Rieske_2Fe-2S"/>
</dbReference>
<evidence type="ECO:0000256" key="4">
    <source>
        <dbReference type="ARBA" id="ARBA00022723"/>
    </source>
</evidence>
<evidence type="ECO:0000256" key="6">
    <source>
        <dbReference type="ARBA" id="ARBA00023002"/>
    </source>
</evidence>
<dbReference type="PANTHER" id="PTHR43557:SF2">
    <property type="entry name" value="RIESKE DOMAIN-CONTAINING PROTEIN-RELATED"/>
    <property type="match status" value="1"/>
</dbReference>
<reference evidence="10 11" key="1">
    <citation type="submission" date="2024-06" db="EMBL/GenBank/DDBJ databases">
        <title>Genomic Encyclopedia of Type Strains, Phase IV (KMG-IV): sequencing the most valuable type-strain genomes for metagenomic binning, comparative biology and taxonomic classification.</title>
        <authorList>
            <person name="Goeker M."/>
        </authorList>
    </citation>
    <scope>NUCLEOTIDE SEQUENCE [LARGE SCALE GENOMIC DNA]</scope>
    <source>
        <strain evidence="10 11">DSM 17809</strain>
    </source>
</reference>
<dbReference type="SUPFAM" id="SSF50022">
    <property type="entry name" value="ISP domain"/>
    <property type="match status" value="1"/>
</dbReference>
<keyword evidence="7" id="KW-0408">Iron</keyword>
<dbReference type="Proteomes" id="UP001549110">
    <property type="component" value="Unassembled WGS sequence"/>
</dbReference>
<evidence type="ECO:0000256" key="1">
    <source>
        <dbReference type="ARBA" id="ARBA00001974"/>
    </source>
</evidence>
<evidence type="ECO:0000256" key="7">
    <source>
        <dbReference type="ARBA" id="ARBA00023004"/>
    </source>
</evidence>
<dbReference type="PROSITE" id="PS51296">
    <property type="entry name" value="RIESKE"/>
    <property type="match status" value="1"/>
</dbReference>
<dbReference type="Gene3D" id="2.102.10.10">
    <property type="entry name" value="Rieske [2Fe-2S] iron-sulphur domain"/>
    <property type="match status" value="1"/>
</dbReference>